<dbReference type="Gene3D" id="1.10.443.10">
    <property type="entry name" value="Intergrase catalytic core"/>
    <property type="match status" value="1"/>
</dbReference>
<dbReference type="OrthoDB" id="7388552at2"/>
<proteinExistence type="inferred from homology"/>
<comment type="caution">
    <text evidence="6">The sequence shown here is derived from an EMBL/GenBank/DDBJ whole genome shotgun (WGS) entry which is preliminary data.</text>
</comment>
<dbReference type="InterPro" id="IPR002104">
    <property type="entry name" value="Integrase_catalytic"/>
</dbReference>
<keyword evidence="7" id="KW-1185">Reference proteome</keyword>
<dbReference type="EMBL" id="RXFM01000115">
    <property type="protein sequence ID" value="RST62238.1"/>
    <property type="molecule type" value="Genomic_DNA"/>
</dbReference>
<evidence type="ECO:0000256" key="3">
    <source>
        <dbReference type="ARBA" id="ARBA00023125"/>
    </source>
</evidence>
<dbReference type="Pfam" id="PF22022">
    <property type="entry name" value="Phage_int_M"/>
    <property type="match status" value="1"/>
</dbReference>
<evidence type="ECO:0000313" key="6">
    <source>
        <dbReference type="EMBL" id="RST62238.1"/>
    </source>
</evidence>
<evidence type="ECO:0000256" key="1">
    <source>
        <dbReference type="ARBA" id="ARBA00008857"/>
    </source>
</evidence>
<dbReference type="PROSITE" id="PS51898">
    <property type="entry name" value="TYR_RECOMBINASE"/>
    <property type="match status" value="1"/>
</dbReference>
<sequence>MYGAVDLAKRLLQICGQIFRYAVITERTERYITADLKGALKSVKKSNYNRLKIDELPEFLNKLEIYQGEVLTKFAVKLIILTFVRTIELRGAKWEEFNLDKKEWHIPSDRMKMKEKHIVPLSRQAIKIVEKIKELGFDSEYVFPNVQKLKGHMSENTMLYALYRMGYHRRATIHGFRAIASTILNEEGFKSDWIERQLAHSERNSIRASYNYAQYLTERREMMQWYSDYIDSMKNKNL</sequence>
<evidence type="ECO:0000313" key="7">
    <source>
        <dbReference type="Proteomes" id="UP000279470"/>
    </source>
</evidence>
<dbReference type="GO" id="GO:0006310">
    <property type="term" value="P:DNA recombination"/>
    <property type="evidence" value="ECO:0007669"/>
    <property type="project" value="UniProtKB-KW"/>
</dbReference>
<dbReference type="Pfam" id="PF00589">
    <property type="entry name" value="Phage_integrase"/>
    <property type="match status" value="1"/>
</dbReference>
<dbReference type="AlphaFoldDB" id="A0A3R9ZJ42"/>
<dbReference type="CDD" id="cd00801">
    <property type="entry name" value="INT_P4_C"/>
    <property type="match status" value="1"/>
</dbReference>
<reference evidence="7" key="1">
    <citation type="submission" date="2018-11" db="EMBL/GenBank/DDBJ databases">
        <title>Phylogenetic, genomic, and biogeographic characterization of a novel and ubiquitous marine invertebrate-associated Rickettsiales parasite, Candidatus Marinoinvertebrata rohwerii, gen. nov., sp. nov.</title>
        <authorList>
            <person name="Klinges J.G."/>
            <person name="Rosales S.M."/>
            <person name="Mcminds R."/>
            <person name="Shaver E.C."/>
            <person name="Shantz A."/>
            <person name="Peters E.C."/>
            <person name="Burkepile D.E."/>
            <person name="Silliman B.R."/>
            <person name="Vega Thurber R.L."/>
        </authorList>
    </citation>
    <scope>NUCLEOTIDE SEQUENCE [LARGE SCALE GENOMIC DNA]</scope>
    <source>
        <strain evidence="7">a_cerv_44</strain>
    </source>
</reference>
<dbReference type="PANTHER" id="PTHR30629:SF2">
    <property type="entry name" value="PROPHAGE INTEGRASE INTS-RELATED"/>
    <property type="match status" value="1"/>
</dbReference>
<dbReference type="InterPro" id="IPR013762">
    <property type="entry name" value="Integrase-like_cat_sf"/>
</dbReference>
<dbReference type="GO" id="GO:0015074">
    <property type="term" value="P:DNA integration"/>
    <property type="evidence" value="ECO:0007669"/>
    <property type="project" value="UniProtKB-KW"/>
</dbReference>
<accession>A0A3R9ZJ42</accession>
<dbReference type="GO" id="GO:0003677">
    <property type="term" value="F:DNA binding"/>
    <property type="evidence" value="ECO:0007669"/>
    <property type="project" value="UniProtKB-KW"/>
</dbReference>
<dbReference type="PANTHER" id="PTHR30629">
    <property type="entry name" value="PROPHAGE INTEGRASE"/>
    <property type="match status" value="1"/>
</dbReference>
<evidence type="ECO:0000256" key="2">
    <source>
        <dbReference type="ARBA" id="ARBA00022908"/>
    </source>
</evidence>
<dbReference type="SUPFAM" id="SSF56349">
    <property type="entry name" value="DNA breaking-rejoining enzymes"/>
    <property type="match status" value="1"/>
</dbReference>
<comment type="similarity">
    <text evidence="1">Belongs to the 'phage' integrase family.</text>
</comment>
<feature type="domain" description="Tyr recombinase" evidence="5">
    <location>
        <begin position="46"/>
        <end position="223"/>
    </location>
</feature>
<dbReference type="RefSeq" id="WP_126045241.1">
    <property type="nucleotide sequence ID" value="NZ_RXFM01000115.1"/>
</dbReference>
<protein>
    <submittedName>
        <fullName evidence="6">Integrase</fullName>
    </submittedName>
</protein>
<keyword evidence="2" id="KW-0229">DNA integration</keyword>
<dbReference type="InterPro" id="IPR050808">
    <property type="entry name" value="Phage_Integrase"/>
</dbReference>
<dbReference type="InterPro" id="IPR010998">
    <property type="entry name" value="Integrase_recombinase_N"/>
</dbReference>
<dbReference type="InterPro" id="IPR011010">
    <property type="entry name" value="DNA_brk_join_enz"/>
</dbReference>
<dbReference type="Proteomes" id="UP000279470">
    <property type="component" value="Unassembled WGS sequence"/>
</dbReference>
<keyword evidence="3" id="KW-0238">DNA-binding</keyword>
<keyword evidence="4" id="KW-0233">DNA recombination</keyword>
<gene>
    <name evidence="6" type="ORF">EIC27_06445</name>
</gene>
<evidence type="ECO:0000259" key="5">
    <source>
        <dbReference type="PROSITE" id="PS51898"/>
    </source>
</evidence>
<evidence type="ECO:0000256" key="4">
    <source>
        <dbReference type="ARBA" id="ARBA00023172"/>
    </source>
</evidence>
<name>A0A3R9ZJ42_9RICK</name>
<dbReference type="Gene3D" id="1.10.150.130">
    <property type="match status" value="1"/>
</dbReference>
<organism evidence="6 7">
    <name type="scientific">Candidatus Aquarickettsia rohweri</name>
    <dbReference type="NCBI Taxonomy" id="2602574"/>
    <lineage>
        <taxon>Bacteria</taxon>
        <taxon>Pseudomonadati</taxon>
        <taxon>Pseudomonadota</taxon>
        <taxon>Alphaproteobacteria</taxon>
        <taxon>Rickettsiales</taxon>
        <taxon>Candidatus Midichloriaceae</taxon>
        <taxon>Candidatus Aquarickettsia</taxon>
    </lineage>
</organism>
<dbReference type="InterPro" id="IPR053876">
    <property type="entry name" value="Phage_int_M"/>
</dbReference>